<evidence type="ECO:0000313" key="1">
    <source>
        <dbReference type="EMBL" id="OAI00894.1"/>
    </source>
</evidence>
<sequence>MLVKIHCLRERGRPLPKHQFAFKPALDGWLTVHEERDNLLNRHTRVARLRSPDNSSELLPALRDAQLVELTRERLILSGIERQEDIVLNKIEDFAQTWICWLGEQS</sequence>
<comment type="caution">
    <text evidence="1">The sequence shown here is derived from an EMBL/GenBank/DDBJ whole genome shotgun (WGS) entry which is preliminary data.</text>
</comment>
<protein>
    <submittedName>
        <fullName evidence="1">Uncharacterized protein</fullName>
    </submittedName>
</protein>
<name>A0A177M5S9_METMH</name>
<dbReference type="Proteomes" id="UP000077763">
    <property type="component" value="Unassembled WGS sequence"/>
</dbReference>
<accession>A0A177M5S9</accession>
<proteinExistence type="predicted"/>
<evidence type="ECO:0000313" key="2">
    <source>
        <dbReference type="Proteomes" id="UP000077763"/>
    </source>
</evidence>
<organism evidence="1 2">
    <name type="scientific">Methylomonas methanica</name>
    <dbReference type="NCBI Taxonomy" id="421"/>
    <lineage>
        <taxon>Bacteria</taxon>
        <taxon>Pseudomonadati</taxon>
        <taxon>Pseudomonadota</taxon>
        <taxon>Gammaproteobacteria</taxon>
        <taxon>Methylococcales</taxon>
        <taxon>Methylococcaceae</taxon>
        <taxon>Methylomonas</taxon>
    </lineage>
</organism>
<reference evidence="1 2" key="1">
    <citation type="submission" date="2016-03" db="EMBL/GenBank/DDBJ databases">
        <authorList>
            <person name="Ploux O."/>
        </authorList>
    </citation>
    <scope>NUCLEOTIDE SEQUENCE [LARGE SCALE GENOMIC DNA]</scope>
    <source>
        <strain evidence="1 2">R-45371</strain>
    </source>
</reference>
<dbReference type="RefSeq" id="WP_064037729.1">
    <property type="nucleotide sequence ID" value="NZ_LUUH01000074.1"/>
</dbReference>
<dbReference type="AlphaFoldDB" id="A0A177M5S9"/>
<gene>
    <name evidence="1" type="ORF">A1353_18970</name>
</gene>
<dbReference type="EMBL" id="LUUH01000074">
    <property type="protein sequence ID" value="OAI00894.1"/>
    <property type="molecule type" value="Genomic_DNA"/>
</dbReference>